<feature type="compositionally biased region" description="Basic and acidic residues" evidence="4">
    <location>
        <begin position="26"/>
        <end position="39"/>
    </location>
</feature>
<evidence type="ECO:0000313" key="5">
    <source>
        <dbReference type="EMBL" id="KXT18287.1"/>
    </source>
</evidence>
<dbReference type="GO" id="GO:0006103">
    <property type="term" value="P:2-oxoglutarate metabolic process"/>
    <property type="evidence" value="ECO:0007669"/>
    <property type="project" value="InterPro"/>
</dbReference>
<evidence type="ECO:0008006" key="7">
    <source>
        <dbReference type="Google" id="ProtNLM"/>
    </source>
</evidence>
<comment type="caution">
    <text evidence="5">The sequence shown here is derived from an EMBL/GenBank/DDBJ whole genome shotgun (WGS) entry which is preliminary data.</text>
</comment>
<dbReference type="InterPro" id="IPR020373">
    <property type="entry name" value="Kgd4/YMR-31"/>
</dbReference>
<keyword evidence="6" id="KW-1185">Reference proteome</keyword>
<gene>
    <name evidence="5" type="ORF">AC579_2868</name>
</gene>
<comment type="subcellular location">
    <subcellularLocation>
        <location evidence="1">Mitochondrion</location>
    </subcellularLocation>
</comment>
<dbReference type="Proteomes" id="UP000073492">
    <property type="component" value="Unassembled WGS sequence"/>
</dbReference>
<sequence length="135" mass="14681">MQGTRSLWQHRQPMIRFLGKRQLPKQVDHSPRPHPESPSHDLPQSFAKYREQAIQHGPLKGGQPRQAAPSGGASGPAPMNPYGSIGGKSAKELGPIKPGKGEFADRNELPARFRRVPWSPAEIEAIESGGASMFG</sequence>
<dbReference type="GO" id="GO:0004591">
    <property type="term" value="F:oxoglutarate dehydrogenase (succinyl-transferring) activity"/>
    <property type="evidence" value="ECO:0007669"/>
    <property type="project" value="TreeGrafter"/>
</dbReference>
<dbReference type="Pfam" id="PF10937">
    <property type="entry name" value="Kgd4-YMR31"/>
    <property type="match status" value="1"/>
</dbReference>
<dbReference type="GO" id="GO:0005739">
    <property type="term" value="C:mitochondrion"/>
    <property type="evidence" value="ECO:0007669"/>
    <property type="project" value="UniProtKB-SubCell"/>
</dbReference>
<organism evidence="5 6">
    <name type="scientific">Pseudocercospora musae</name>
    <dbReference type="NCBI Taxonomy" id="113226"/>
    <lineage>
        <taxon>Eukaryota</taxon>
        <taxon>Fungi</taxon>
        <taxon>Dikarya</taxon>
        <taxon>Ascomycota</taxon>
        <taxon>Pezizomycotina</taxon>
        <taxon>Dothideomycetes</taxon>
        <taxon>Dothideomycetidae</taxon>
        <taxon>Mycosphaerellales</taxon>
        <taxon>Mycosphaerellaceae</taxon>
        <taxon>Pseudocercospora</taxon>
    </lineage>
</organism>
<dbReference type="PANTHER" id="PTHR31601">
    <property type="entry name" value="28S RIBOSOMAL PROTEIN S36, MITOCHONDRIAL"/>
    <property type="match status" value="1"/>
</dbReference>
<evidence type="ECO:0000313" key="6">
    <source>
        <dbReference type="Proteomes" id="UP000073492"/>
    </source>
</evidence>
<keyword evidence="2" id="KW-0496">Mitochondrion</keyword>
<dbReference type="EMBL" id="LFZO01000009">
    <property type="protein sequence ID" value="KXT18287.1"/>
    <property type="molecule type" value="Genomic_DNA"/>
</dbReference>
<feature type="region of interest" description="Disordered" evidence="4">
    <location>
        <begin position="1"/>
        <end position="105"/>
    </location>
</feature>
<protein>
    <recommendedName>
        <fullName evidence="7">Ribosomal protein S36, mitochondrial</fullName>
    </recommendedName>
</protein>
<evidence type="ECO:0000256" key="2">
    <source>
        <dbReference type="ARBA" id="ARBA00023128"/>
    </source>
</evidence>
<dbReference type="PANTHER" id="PTHR31601:SF2">
    <property type="entry name" value="ALPHA-KETOGLUTARATE DEHYDROGENASE COMPONENT 4"/>
    <property type="match status" value="1"/>
</dbReference>
<evidence type="ECO:0000256" key="3">
    <source>
        <dbReference type="ARBA" id="ARBA00043970"/>
    </source>
</evidence>
<dbReference type="AlphaFoldDB" id="A0A139IU59"/>
<feature type="compositionally biased region" description="Low complexity" evidence="4">
    <location>
        <begin position="67"/>
        <end position="77"/>
    </location>
</feature>
<accession>A0A139IU59</accession>
<dbReference type="EMBL" id="LFZO01000009">
    <property type="protein sequence ID" value="KXT18288.1"/>
    <property type="molecule type" value="Genomic_DNA"/>
</dbReference>
<comment type="similarity">
    <text evidence="3">Belongs to the alpha-ketoglutarate dehydrogenase component 4 family.</text>
</comment>
<proteinExistence type="inferred from homology"/>
<reference evidence="5 6" key="1">
    <citation type="submission" date="2015-07" db="EMBL/GenBank/DDBJ databases">
        <title>Comparative genomics of the Sigatoka disease complex on banana suggests a link between parallel evolutionary changes in Pseudocercospora fijiensis and Pseudocercospora eumusae and increased virulence on the banana host.</title>
        <authorList>
            <person name="Chang T.-C."/>
            <person name="Salvucci A."/>
            <person name="Crous P.W."/>
            <person name="Stergiopoulos I."/>
        </authorList>
    </citation>
    <scope>NUCLEOTIDE SEQUENCE [LARGE SCALE GENOMIC DNA]</scope>
    <source>
        <strain evidence="5 6">CBS 116634</strain>
    </source>
</reference>
<evidence type="ECO:0000256" key="1">
    <source>
        <dbReference type="ARBA" id="ARBA00004173"/>
    </source>
</evidence>
<evidence type="ECO:0000256" key="4">
    <source>
        <dbReference type="SAM" id="MobiDB-lite"/>
    </source>
</evidence>
<name>A0A139IU59_9PEZI</name>